<evidence type="ECO:0000256" key="1">
    <source>
        <dbReference type="SAM" id="SignalP"/>
    </source>
</evidence>
<keyword evidence="3" id="KW-1185">Reference proteome</keyword>
<organism evidence="2 3">
    <name type="scientific">Mythimna separata</name>
    <name type="common">Oriental armyworm</name>
    <name type="synonym">Pseudaletia separata</name>
    <dbReference type="NCBI Taxonomy" id="271217"/>
    <lineage>
        <taxon>Eukaryota</taxon>
        <taxon>Metazoa</taxon>
        <taxon>Ecdysozoa</taxon>
        <taxon>Arthropoda</taxon>
        <taxon>Hexapoda</taxon>
        <taxon>Insecta</taxon>
        <taxon>Pterygota</taxon>
        <taxon>Neoptera</taxon>
        <taxon>Endopterygota</taxon>
        <taxon>Lepidoptera</taxon>
        <taxon>Glossata</taxon>
        <taxon>Ditrysia</taxon>
        <taxon>Noctuoidea</taxon>
        <taxon>Noctuidae</taxon>
        <taxon>Noctuinae</taxon>
        <taxon>Hadenini</taxon>
        <taxon>Mythimna</taxon>
    </lineage>
</organism>
<gene>
    <name evidence="2" type="ORF">PYW07_015793</name>
</gene>
<evidence type="ECO:0000313" key="2">
    <source>
        <dbReference type="EMBL" id="KAJ8724835.1"/>
    </source>
</evidence>
<keyword evidence="1" id="KW-0732">Signal</keyword>
<dbReference type="Proteomes" id="UP001231518">
    <property type="component" value="Chromosome 7"/>
</dbReference>
<accession>A0AAD7YRA8</accession>
<dbReference type="InterPro" id="IPR036574">
    <property type="entry name" value="Scorpion_toxin-like_sf"/>
</dbReference>
<name>A0AAD7YRA8_MYTSE</name>
<dbReference type="GO" id="GO:0051707">
    <property type="term" value="P:response to other organism"/>
    <property type="evidence" value="ECO:0007669"/>
    <property type="project" value="UniProtKB-ARBA"/>
</dbReference>
<reference evidence="2" key="1">
    <citation type="submission" date="2023-03" db="EMBL/GenBank/DDBJ databases">
        <title>Chromosome-level genomes of two armyworms, Mythimna separata and Mythimna loreyi, provide insights into the biosynthesis and reception of sex pheromones.</title>
        <authorList>
            <person name="Zhao H."/>
        </authorList>
    </citation>
    <scope>NUCLEOTIDE SEQUENCE</scope>
    <source>
        <strain evidence="2">BeijingLab</strain>
        <tissue evidence="2">Pupa</tissue>
    </source>
</reference>
<dbReference type="SUPFAM" id="SSF57095">
    <property type="entry name" value="Scorpion toxin-like"/>
    <property type="match status" value="1"/>
</dbReference>
<feature type="chain" id="PRO_5041953627" evidence="1">
    <location>
        <begin position="18"/>
        <end position="258"/>
    </location>
</feature>
<comment type="caution">
    <text evidence="2">The sequence shown here is derived from an EMBL/GenBank/DDBJ whole genome shotgun (WGS) entry which is preliminary data.</text>
</comment>
<dbReference type="Gene3D" id="3.30.30.10">
    <property type="entry name" value="Knottin, scorpion toxin-like"/>
    <property type="match status" value="3"/>
</dbReference>
<sequence length="258" mass="28827">MYSKIIFVLATACIVNASVLTTNDEDNADTEVKSRCNFKACDWLCRSLNKTSGTCVNGRCKCEKSLIAKDAVTELNVDEDSVQSRSCNNKRCNQICRKQKFRGGACVGANCYCNKFLSLQDGDAVFENSFFNDQDPVTPKRCTPEACSALCLRLKLGEGVCEHSRCRCSNYKPSPKDAMNDLDESISLNDNFLSNDFLSTEENDPDTDVASDSKRLKCNLHACQRWCRRLGYKTAVCVETRCECSHPETQEDAFTQSL</sequence>
<dbReference type="AlphaFoldDB" id="A0AAD7YRA8"/>
<feature type="signal peptide" evidence="1">
    <location>
        <begin position="1"/>
        <end position="17"/>
    </location>
</feature>
<dbReference type="EMBL" id="JARGEI010000010">
    <property type="protein sequence ID" value="KAJ8724835.1"/>
    <property type="molecule type" value="Genomic_DNA"/>
</dbReference>
<proteinExistence type="predicted"/>
<protein>
    <submittedName>
        <fullName evidence="2">Uncharacterized protein</fullName>
    </submittedName>
</protein>
<evidence type="ECO:0000313" key="3">
    <source>
        <dbReference type="Proteomes" id="UP001231518"/>
    </source>
</evidence>